<feature type="repeat" description="WD" evidence="10">
    <location>
        <begin position="266"/>
        <end position="300"/>
    </location>
</feature>
<dbReference type="InterPro" id="IPR001680">
    <property type="entry name" value="WD40_rpt"/>
</dbReference>
<keyword evidence="8 11" id="KW-1133">Transmembrane helix</keyword>
<dbReference type="InterPro" id="IPR015943">
    <property type="entry name" value="WD40/YVTN_repeat-like_dom_sf"/>
</dbReference>
<dbReference type="Pfam" id="PF00400">
    <property type="entry name" value="WD40"/>
    <property type="match status" value="2"/>
</dbReference>
<dbReference type="EMBL" id="JAYMYR010000006">
    <property type="protein sequence ID" value="KAK7356418.1"/>
    <property type="molecule type" value="Genomic_DNA"/>
</dbReference>
<sequence>MLSCDQAISGKCEEDLGVNDNEMGECDKQGVTWEVGGCLSRCETRGEVHEGEYGSGYDDAVPSLAHLLRGEELIQRSPKSSICCTSIGKRNELGIWVFNFRTLCMGNDAGSPQGPVTCGSWIRRPENVNLVLLGRSRRGNSCPALLEIFSFDPKTISLSTSPLTTYVLEAEEGDPDALAVHPSGDDFVCAFSNGSCKLFELYGRETNMKLLAKELAPLQGIGPQKCISFSVDGSKFAVGGLDGHLRIMQWPSMGVILDEPRAHKSVRDMDFSLDSEFLASTSTDGSARIWKIEDGVPLTTLSRQSDEKIELCRFSKDGTKPFLFCSVQKGDTSVTSVYDISSWKKVGHKRLIRKSASVMSISQDGKYLSLGSKDGDICVVEVKKMQIYHYSKRLHLGTNISSLEFCPRERVVLTTSVEWGALVTKLTVPKDWKEWQIYLVLLGLFLASAVAFYIFFENSDSFWKFPMGKDQPARPRFKPVLRDPQSYDDQNVWGPVDM</sequence>
<dbReference type="SUPFAM" id="SSF50978">
    <property type="entry name" value="WD40 repeat-like"/>
    <property type="match status" value="1"/>
</dbReference>
<evidence type="ECO:0000256" key="9">
    <source>
        <dbReference type="ARBA" id="ARBA00023136"/>
    </source>
</evidence>
<comment type="caution">
    <text evidence="12">The sequence shown here is derived from an EMBL/GenBank/DDBJ whole genome shotgun (WGS) entry which is preliminary data.</text>
</comment>
<keyword evidence="13" id="KW-1185">Reference proteome</keyword>
<dbReference type="Proteomes" id="UP001374584">
    <property type="component" value="Unassembled WGS sequence"/>
</dbReference>
<keyword evidence="7" id="KW-0653">Protein transport</keyword>
<evidence type="ECO:0008006" key="14">
    <source>
        <dbReference type="Google" id="ProtNLM"/>
    </source>
</evidence>
<dbReference type="GO" id="GO:0005789">
    <property type="term" value="C:endoplasmic reticulum membrane"/>
    <property type="evidence" value="ECO:0007669"/>
    <property type="project" value="UniProtKB-SubCell"/>
</dbReference>
<evidence type="ECO:0000256" key="4">
    <source>
        <dbReference type="ARBA" id="ARBA00022692"/>
    </source>
</evidence>
<dbReference type="AlphaFoldDB" id="A0AAN9R778"/>
<name>A0AAN9R778_PHACN</name>
<evidence type="ECO:0000256" key="8">
    <source>
        <dbReference type="ARBA" id="ARBA00022989"/>
    </source>
</evidence>
<keyword evidence="6" id="KW-0256">Endoplasmic reticulum</keyword>
<evidence type="ECO:0000256" key="7">
    <source>
        <dbReference type="ARBA" id="ARBA00022927"/>
    </source>
</evidence>
<evidence type="ECO:0000256" key="3">
    <source>
        <dbReference type="ARBA" id="ARBA00022574"/>
    </source>
</evidence>
<dbReference type="InterPro" id="IPR036322">
    <property type="entry name" value="WD40_repeat_dom_sf"/>
</dbReference>
<keyword evidence="3 10" id="KW-0853">WD repeat</keyword>
<proteinExistence type="predicted"/>
<keyword evidence="4 11" id="KW-0812">Transmembrane</keyword>
<dbReference type="SMART" id="SM00320">
    <property type="entry name" value="WD40"/>
    <property type="match status" value="4"/>
</dbReference>
<evidence type="ECO:0000313" key="12">
    <source>
        <dbReference type="EMBL" id="KAK7356418.1"/>
    </source>
</evidence>
<dbReference type="GO" id="GO:0006888">
    <property type="term" value="P:endoplasmic reticulum to Golgi vesicle-mediated transport"/>
    <property type="evidence" value="ECO:0007669"/>
    <property type="project" value="TreeGrafter"/>
</dbReference>
<dbReference type="GO" id="GO:0003400">
    <property type="term" value="P:regulation of COPII vesicle coating"/>
    <property type="evidence" value="ECO:0007669"/>
    <property type="project" value="TreeGrafter"/>
</dbReference>
<accession>A0AAN9R778</accession>
<dbReference type="GO" id="GO:0005085">
    <property type="term" value="F:guanyl-nucleotide exchange factor activity"/>
    <property type="evidence" value="ECO:0007669"/>
    <property type="project" value="InterPro"/>
</dbReference>
<keyword evidence="5" id="KW-0677">Repeat</keyword>
<evidence type="ECO:0000256" key="5">
    <source>
        <dbReference type="ARBA" id="ARBA00022737"/>
    </source>
</evidence>
<protein>
    <recommendedName>
        <fullName evidence="14">SEC12-like protein 1</fullName>
    </recommendedName>
</protein>
<evidence type="ECO:0000256" key="10">
    <source>
        <dbReference type="PROSITE-ProRule" id="PRU00221"/>
    </source>
</evidence>
<dbReference type="GO" id="GO:0015031">
    <property type="term" value="P:protein transport"/>
    <property type="evidence" value="ECO:0007669"/>
    <property type="project" value="UniProtKB-KW"/>
</dbReference>
<reference evidence="12 13" key="1">
    <citation type="submission" date="2024-01" db="EMBL/GenBank/DDBJ databases">
        <title>The genomes of 5 underutilized Papilionoideae crops provide insights into root nodulation and disease resistanc.</title>
        <authorList>
            <person name="Jiang F."/>
        </authorList>
    </citation>
    <scope>NUCLEOTIDE SEQUENCE [LARGE SCALE GENOMIC DNA]</scope>
    <source>
        <strain evidence="12">JINMINGXINNONG_FW02</strain>
        <tissue evidence="12">Leaves</tissue>
    </source>
</reference>
<evidence type="ECO:0000256" key="1">
    <source>
        <dbReference type="ARBA" id="ARBA00004389"/>
    </source>
</evidence>
<dbReference type="PROSITE" id="PS50082">
    <property type="entry name" value="WD_REPEATS_2"/>
    <property type="match status" value="1"/>
</dbReference>
<dbReference type="Gene3D" id="2.130.10.10">
    <property type="entry name" value="YVTN repeat-like/Quinoprotein amine dehydrogenase"/>
    <property type="match status" value="1"/>
</dbReference>
<dbReference type="PANTHER" id="PTHR23284">
    <property type="entry name" value="PROLACTIN REGULATORY ELEMENT BINDING PROTEIN"/>
    <property type="match status" value="1"/>
</dbReference>
<dbReference type="InterPro" id="IPR045260">
    <property type="entry name" value="Sec12-like"/>
</dbReference>
<evidence type="ECO:0000313" key="13">
    <source>
        <dbReference type="Proteomes" id="UP001374584"/>
    </source>
</evidence>
<keyword evidence="9 11" id="KW-0472">Membrane</keyword>
<evidence type="ECO:0000256" key="6">
    <source>
        <dbReference type="ARBA" id="ARBA00022824"/>
    </source>
</evidence>
<feature type="transmembrane region" description="Helical" evidence="11">
    <location>
        <begin position="435"/>
        <end position="456"/>
    </location>
</feature>
<organism evidence="12 13">
    <name type="scientific">Phaseolus coccineus</name>
    <name type="common">Scarlet runner bean</name>
    <name type="synonym">Phaseolus multiflorus</name>
    <dbReference type="NCBI Taxonomy" id="3886"/>
    <lineage>
        <taxon>Eukaryota</taxon>
        <taxon>Viridiplantae</taxon>
        <taxon>Streptophyta</taxon>
        <taxon>Embryophyta</taxon>
        <taxon>Tracheophyta</taxon>
        <taxon>Spermatophyta</taxon>
        <taxon>Magnoliopsida</taxon>
        <taxon>eudicotyledons</taxon>
        <taxon>Gunneridae</taxon>
        <taxon>Pentapetalae</taxon>
        <taxon>rosids</taxon>
        <taxon>fabids</taxon>
        <taxon>Fabales</taxon>
        <taxon>Fabaceae</taxon>
        <taxon>Papilionoideae</taxon>
        <taxon>50 kb inversion clade</taxon>
        <taxon>NPAAA clade</taxon>
        <taxon>indigoferoid/millettioid clade</taxon>
        <taxon>Phaseoleae</taxon>
        <taxon>Phaseolus</taxon>
    </lineage>
</organism>
<gene>
    <name evidence="12" type="ORF">VNO80_15689</name>
</gene>
<comment type="subcellular location">
    <subcellularLocation>
        <location evidence="1">Endoplasmic reticulum membrane</location>
        <topology evidence="1">Single-pass membrane protein</topology>
    </subcellularLocation>
</comment>
<evidence type="ECO:0000256" key="11">
    <source>
        <dbReference type="SAM" id="Phobius"/>
    </source>
</evidence>
<evidence type="ECO:0000256" key="2">
    <source>
        <dbReference type="ARBA" id="ARBA00022448"/>
    </source>
</evidence>
<dbReference type="FunFam" id="2.130.10.10:FF:000435">
    <property type="entry name" value="SEC12-like protein 1"/>
    <property type="match status" value="1"/>
</dbReference>
<dbReference type="PANTHER" id="PTHR23284:SF2">
    <property type="entry name" value="SEC12-LIKE PROTEIN 1"/>
    <property type="match status" value="1"/>
</dbReference>
<keyword evidence="2" id="KW-0813">Transport</keyword>